<comment type="similarity">
    <text evidence="1">Belongs to the short-chain dehydrogenases/reductases (SDR) family.</text>
</comment>
<proteinExistence type="inferred from homology"/>
<dbReference type="InterPro" id="IPR020904">
    <property type="entry name" value="Sc_DH/Rdtase_CS"/>
</dbReference>
<dbReference type="InterPro" id="IPR036291">
    <property type="entry name" value="NAD(P)-bd_dom_sf"/>
</dbReference>
<dbReference type="PROSITE" id="PS00061">
    <property type="entry name" value="ADH_SHORT"/>
    <property type="match status" value="1"/>
</dbReference>
<dbReference type="Proteomes" id="UP000481861">
    <property type="component" value="Unassembled WGS sequence"/>
</dbReference>
<evidence type="ECO:0000256" key="3">
    <source>
        <dbReference type="ARBA" id="ARBA00023002"/>
    </source>
</evidence>
<comment type="caution">
    <text evidence="4">The sequence shown here is derived from an EMBL/GenBank/DDBJ whole genome shotgun (WGS) entry which is preliminary data.</text>
</comment>
<dbReference type="GO" id="GO:0016616">
    <property type="term" value="F:oxidoreductase activity, acting on the CH-OH group of donors, NAD or NADP as acceptor"/>
    <property type="evidence" value="ECO:0007669"/>
    <property type="project" value="UniProtKB-ARBA"/>
</dbReference>
<dbReference type="GO" id="GO:0050664">
    <property type="term" value="F:oxidoreductase activity, acting on NAD(P)H, oxygen as acceptor"/>
    <property type="evidence" value="ECO:0007669"/>
    <property type="project" value="TreeGrafter"/>
</dbReference>
<dbReference type="PANTHER" id="PTHR43008">
    <property type="entry name" value="BENZIL REDUCTASE"/>
    <property type="match status" value="1"/>
</dbReference>
<dbReference type="OrthoDB" id="1933717at2759"/>
<evidence type="ECO:0000313" key="5">
    <source>
        <dbReference type="Proteomes" id="UP000481861"/>
    </source>
</evidence>
<dbReference type="SUPFAM" id="SSF51735">
    <property type="entry name" value="NAD(P)-binding Rossmann-fold domains"/>
    <property type="match status" value="1"/>
</dbReference>
<name>A0A7C8HYZ9_9PLEO</name>
<evidence type="ECO:0000256" key="1">
    <source>
        <dbReference type="ARBA" id="ARBA00006484"/>
    </source>
</evidence>
<dbReference type="Gene3D" id="3.40.50.720">
    <property type="entry name" value="NAD(P)-binding Rossmann-like Domain"/>
    <property type="match status" value="1"/>
</dbReference>
<evidence type="ECO:0008006" key="6">
    <source>
        <dbReference type="Google" id="ProtNLM"/>
    </source>
</evidence>
<organism evidence="4 5">
    <name type="scientific">Massariosphaeria phaeospora</name>
    <dbReference type="NCBI Taxonomy" id="100035"/>
    <lineage>
        <taxon>Eukaryota</taxon>
        <taxon>Fungi</taxon>
        <taxon>Dikarya</taxon>
        <taxon>Ascomycota</taxon>
        <taxon>Pezizomycotina</taxon>
        <taxon>Dothideomycetes</taxon>
        <taxon>Pleosporomycetidae</taxon>
        <taxon>Pleosporales</taxon>
        <taxon>Pleosporales incertae sedis</taxon>
        <taxon>Massariosphaeria</taxon>
    </lineage>
</organism>
<dbReference type="InterPro" id="IPR002347">
    <property type="entry name" value="SDR_fam"/>
</dbReference>
<reference evidence="4 5" key="1">
    <citation type="submission" date="2020-01" db="EMBL/GenBank/DDBJ databases">
        <authorList>
            <consortium name="DOE Joint Genome Institute"/>
            <person name="Haridas S."/>
            <person name="Albert R."/>
            <person name="Binder M."/>
            <person name="Bloem J."/>
            <person name="Labutti K."/>
            <person name="Salamov A."/>
            <person name="Andreopoulos B."/>
            <person name="Baker S.E."/>
            <person name="Barry K."/>
            <person name="Bills G."/>
            <person name="Bluhm B.H."/>
            <person name="Cannon C."/>
            <person name="Castanera R."/>
            <person name="Culley D.E."/>
            <person name="Daum C."/>
            <person name="Ezra D."/>
            <person name="Gonzalez J.B."/>
            <person name="Henrissat B."/>
            <person name="Kuo A."/>
            <person name="Liang C."/>
            <person name="Lipzen A."/>
            <person name="Lutzoni F."/>
            <person name="Magnuson J."/>
            <person name="Mondo S."/>
            <person name="Nolan M."/>
            <person name="Ohm R."/>
            <person name="Pangilinan J."/>
            <person name="Park H.-J.H."/>
            <person name="Ramirez L."/>
            <person name="Alfaro M."/>
            <person name="Sun H."/>
            <person name="Tritt A."/>
            <person name="Yoshinaga Y."/>
            <person name="Zwiers L.-H.L."/>
            <person name="Turgeon B.G."/>
            <person name="Goodwin S.B."/>
            <person name="Spatafora J.W."/>
            <person name="Crous P.W."/>
            <person name="Grigoriev I.V."/>
        </authorList>
    </citation>
    <scope>NUCLEOTIDE SEQUENCE [LARGE SCALE GENOMIC DNA]</scope>
    <source>
        <strain evidence="4 5">CBS 611.86</strain>
    </source>
</reference>
<evidence type="ECO:0000256" key="2">
    <source>
        <dbReference type="ARBA" id="ARBA00022857"/>
    </source>
</evidence>
<keyword evidence="3" id="KW-0560">Oxidoreductase</keyword>
<dbReference type="AlphaFoldDB" id="A0A7C8HYZ9"/>
<evidence type="ECO:0000313" key="4">
    <source>
        <dbReference type="EMBL" id="KAF2865669.1"/>
    </source>
</evidence>
<dbReference type="CDD" id="cd05233">
    <property type="entry name" value="SDR_c"/>
    <property type="match status" value="1"/>
</dbReference>
<dbReference type="PANTHER" id="PTHR43008:SF4">
    <property type="entry name" value="CHAIN DEHYDROGENASE, PUTATIVE (AFU_ORTHOLOGUE AFUA_4G08710)-RELATED"/>
    <property type="match status" value="1"/>
</dbReference>
<dbReference type="EMBL" id="JAADJZ010000032">
    <property type="protein sequence ID" value="KAF2865669.1"/>
    <property type="molecule type" value="Genomic_DNA"/>
</dbReference>
<keyword evidence="2" id="KW-0521">NADP</keyword>
<sequence length="325" mass="34533">MSASPPPPPPPAQVADPHFYTRMHQFTPSMRRAVYPAIEASNPQNSVQGLSVLVTGATRGIGKAIALAWAQAGASRIAITGRDASLLAAVSAQITAIAPSTTVFAAVADAGDEAATRKLWADVQAAIGRVDVLVCNAGVFSEGQADFPVLGVMEPGRWWADFEVNVRGPYLHIYSFLQQFRTPNDGIQQPTGTVIVVTSGAGALTMPGMSAYSISKLADLRLSQFLHAEHPTLRTFALHPGMAPTDMAPPRFAALNLDPPELAAGLTLYMAQPRADFLRGRYVSVNWDVEEMERHSGEIVEKGLLGFVGVKGEFGAEGHGFEGEA</sequence>
<protein>
    <recommendedName>
        <fullName evidence="6">NAD(P)-binding protein</fullName>
    </recommendedName>
</protein>
<dbReference type="PRINTS" id="PR00081">
    <property type="entry name" value="GDHRDH"/>
</dbReference>
<keyword evidence="5" id="KW-1185">Reference proteome</keyword>
<dbReference type="Pfam" id="PF00106">
    <property type="entry name" value="adh_short"/>
    <property type="match status" value="1"/>
</dbReference>
<accession>A0A7C8HYZ9</accession>
<gene>
    <name evidence="4" type="ORF">BDV95DRAFT_612537</name>
</gene>